<dbReference type="EMBL" id="MU790975">
    <property type="protein sequence ID" value="KAJ3991673.1"/>
    <property type="molecule type" value="Genomic_DNA"/>
</dbReference>
<feature type="region of interest" description="Disordered" evidence="1">
    <location>
        <begin position="786"/>
        <end position="810"/>
    </location>
</feature>
<protein>
    <submittedName>
        <fullName evidence="2">Uncharacterized protein</fullName>
    </submittedName>
</protein>
<gene>
    <name evidence="2" type="ORF">F5050DRAFT_1715896</name>
</gene>
<sequence length="826" mass="93805">MYLKLHPPETVPKFPESLEHILDACLKEHQALHSAHSENARLTRDGHKKLISEHDLIPWRTHWTELLLHSPQKVIVYNINFIGLADDSAWLVEAVHIEASEEITHEDAMNLFLSVFILVNYGYVQLALDELIGWQRFLALKFSDQQRNLVLDVINQVDDELYDPVSPDTDTEDMKMDQLLAPKVANRKLPAKKVIKSLEFYVNRCLAWQQILQDHLLNLPTDESVTFVPMQRKVALTIQEMKKVPASIYTQSKFIAAVKSSGIGTTITELSNPAYGYKHGNDPHHAQLLRLHGFGLVLGSLLDDWTPKPWKDLAKESLMQDPPQKYHTQNLKAMKTGKNLFQALKKYPYLIPNVSNPASVFFLCSEENFTSAWNQWLSWVLDAAGYRVYDTIIHNLYSNTLDYLSTMASNNSLWQDIKRHWDPTIVLIVEQTLNLRQLLHNIDSHAHGPEVKHCAQCTGQKESKKCIQHIKVRLNNDPAFVARWNKVGVTLVPEHERMRPRPARKASSSTSRIVHPNDIDVKQSDGTWTKGLRHIAADEEIIQRCGKQIYLFFEGHELNESLVQCDFVWYEAFSRGNDGEFARLLRYSKTATGVQPVHRGGYYRLATLSVFQIELNLNLILSTITGVSGTLLIVASTSDDLSGAGVPTIIHAGIEVETYEGINILFEQAQMSAIILRTARAIHPDLVAKIRSSSAACERVGISGLNLFNCNGYTAPQHLDEDCTPSLSAQFILQAEQKWSEFGFCALQYGYYIKTRENTLWSFNSGLLHGTMLPSEQTILRLRGGANGTASIGSHTTTRKRDQRRAENNEQTRQNYNLRDRAWRDN</sequence>
<keyword evidence="3" id="KW-1185">Reference proteome</keyword>
<proteinExistence type="predicted"/>
<reference evidence="2" key="1">
    <citation type="submission" date="2022-08" db="EMBL/GenBank/DDBJ databases">
        <authorList>
            <consortium name="DOE Joint Genome Institute"/>
            <person name="Min B."/>
            <person name="Riley R."/>
            <person name="Sierra-Patev S."/>
            <person name="Naranjo-Ortiz M."/>
            <person name="Looney B."/>
            <person name="Konkel Z."/>
            <person name="Slot J.C."/>
            <person name="Sakamoto Y."/>
            <person name="Steenwyk J.L."/>
            <person name="Rokas A."/>
            <person name="Carro J."/>
            <person name="Camarero S."/>
            <person name="Ferreira P."/>
            <person name="Molpeceres G."/>
            <person name="Ruiz-Duenas F.J."/>
            <person name="Serrano A."/>
            <person name="Henrissat B."/>
            <person name="Drula E."/>
            <person name="Hughes K.W."/>
            <person name="Mata J.L."/>
            <person name="Ishikawa N.K."/>
            <person name="Vargas-Isla R."/>
            <person name="Ushijima S."/>
            <person name="Smith C.A."/>
            <person name="Ahrendt S."/>
            <person name="Andreopoulos W."/>
            <person name="He G."/>
            <person name="Labutti K."/>
            <person name="Lipzen A."/>
            <person name="Ng V."/>
            <person name="Sandor L."/>
            <person name="Barry K."/>
            <person name="Martinez A.T."/>
            <person name="Xiao Y."/>
            <person name="Gibbons J.G."/>
            <person name="Terashima K."/>
            <person name="Hibbett D.S."/>
            <person name="Grigoriev I.V."/>
        </authorList>
    </citation>
    <scope>NUCLEOTIDE SEQUENCE</scope>
    <source>
        <strain evidence="2">TFB10827</strain>
    </source>
</reference>
<evidence type="ECO:0000256" key="1">
    <source>
        <dbReference type="SAM" id="MobiDB-lite"/>
    </source>
</evidence>
<evidence type="ECO:0000313" key="2">
    <source>
        <dbReference type="EMBL" id="KAJ3991673.1"/>
    </source>
</evidence>
<accession>A0ABQ8PZ10</accession>
<organism evidence="2 3">
    <name type="scientific">Lentinula boryana</name>
    <dbReference type="NCBI Taxonomy" id="40481"/>
    <lineage>
        <taxon>Eukaryota</taxon>
        <taxon>Fungi</taxon>
        <taxon>Dikarya</taxon>
        <taxon>Basidiomycota</taxon>
        <taxon>Agaricomycotina</taxon>
        <taxon>Agaricomycetes</taxon>
        <taxon>Agaricomycetidae</taxon>
        <taxon>Agaricales</taxon>
        <taxon>Marasmiineae</taxon>
        <taxon>Omphalotaceae</taxon>
        <taxon>Lentinula</taxon>
    </lineage>
</organism>
<name>A0ABQ8PZ10_9AGAR</name>
<comment type="caution">
    <text evidence="2">The sequence shown here is derived from an EMBL/GenBank/DDBJ whole genome shotgun (WGS) entry which is preliminary data.</text>
</comment>
<dbReference type="Proteomes" id="UP001163828">
    <property type="component" value="Unassembled WGS sequence"/>
</dbReference>
<evidence type="ECO:0000313" key="3">
    <source>
        <dbReference type="Proteomes" id="UP001163828"/>
    </source>
</evidence>